<evidence type="ECO:0000259" key="10">
    <source>
        <dbReference type="Pfam" id="PF08245"/>
    </source>
</evidence>
<evidence type="ECO:0000259" key="9">
    <source>
        <dbReference type="Pfam" id="PF02875"/>
    </source>
</evidence>
<protein>
    <recommendedName>
        <fullName evidence="7 8">UDP-N-acetylmuramoylalanine--D-glutamate ligase</fullName>
        <ecNumber evidence="7 8">6.3.2.9</ecNumber>
    </recommendedName>
    <alternativeName>
        <fullName evidence="7">D-glutamic acid-adding enzyme</fullName>
    </alternativeName>
    <alternativeName>
        <fullName evidence="7">UDP-N-acetylmuramoyl-L-alanyl-D-glutamate synthetase</fullName>
    </alternativeName>
</protein>
<evidence type="ECO:0000256" key="6">
    <source>
        <dbReference type="ARBA" id="ARBA00022840"/>
    </source>
</evidence>
<dbReference type="PANTHER" id="PTHR43692">
    <property type="entry name" value="UDP-N-ACETYLMURAMOYLALANINE--D-GLUTAMATE LIGASE"/>
    <property type="match status" value="1"/>
</dbReference>
<dbReference type="Gene3D" id="3.90.190.20">
    <property type="entry name" value="Mur ligase, C-terminal domain"/>
    <property type="match status" value="1"/>
</dbReference>
<reference evidence="11" key="1">
    <citation type="submission" date="2019-09" db="EMBL/GenBank/DDBJ databases">
        <title>Characterisation of the sponge microbiome using genome-centric metagenomics.</title>
        <authorList>
            <person name="Engelberts J.P."/>
            <person name="Robbins S.J."/>
            <person name="De Goeij J.M."/>
            <person name="Aranda M."/>
            <person name="Bell S.C."/>
            <person name="Webster N.S."/>
        </authorList>
    </citation>
    <scope>NUCLEOTIDE SEQUENCE</scope>
    <source>
        <strain evidence="11">SB0662_bin_9</strain>
    </source>
</reference>
<accession>A0A6B1DPP4</accession>
<keyword evidence="5 7" id="KW-0547">Nucleotide-binding</keyword>
<evidence type="ECO:0000256" key="7">
    <source>
        <dbReference type="HAMAP-Rule" id="MF_00639"/>
    </source>
</evidence>
<evidence type="ECO:0000256" key="4">
    <source>
        <dbReference type="ARBA" id="ARBA00022598"/>
    </source>
</evidence>
<comment type="subcellular location">
    <subcellularLocation>
        <location evidence="1 7 8">Cytoplasm</location>
    </subcellularLocation>
</comment>
<dbReference type="InterPro" id="IPR036565">
    <property type="entry name" value="Mur-like_cat_sf"/>
</dbReference>
<dbReference type="GO" id="GO:0071555">
    <property type="term" value="P:cell wall organization"/>
    <property type="evidence" value="ECO:0007669"/>
    <property type="project" value="UniProtKB-KW"/>
</dbReference>
<dbReference type="HAMAP" id="MF_00639">
    <property type="entry name" value="MurD"/>
    <property type="match status" value="1"/>
</dbReference>
<dbReference type="GO" id="GO:0051301">
    <property type="term" value="P:cell division"/>
    <property type="evidence" value="ECO:0007669"/>
    <property type="project" value="UniProtKB-KW"/>
</dbReference>
<keyword evidence="7 8" id="KW-0132">Cell division</keyword>
<keyword evidence="7 8" id="KW-0133">Cell shape</keyword>
<dbReference type="GO" id="GO:0009252">
    <property type="term" value="P:peptidoglycan biosynthetic process"/>
    <property type="evidence" value="ECO:0007669"/>
    <property type="project" value="UniProtKB-UniRule"/>
</dbReference>
<proteinExistence type="inferred from homology"/>
<gene>
    <name evidence="7 11" type="primary">murD</name>
    <name evidence="11" type="ORF">F4Y08_00325</name>
</gene>
<evidence type="ECO:0000256" key="1">
    <source>
        <dbReference type="ARBA" id="ARBA00004496"/>
    </source>
</evidence>
<feature type="domain" description="Mur ligase central" evidence="10">
    <location>
        <begin position="120"/>
        <end position="254"/>
    </location>
</feature>
<dbReference type="NCBIfam" id="TIGR01087">
    <property type="entry name" value="murD"/>
    <property type="match status" value="1"/>
</dbReference>
<sequence>MNPASPLTGPWTGVNAVVLGLARQGAELCRFLHREGASVTGCDRAAIDLATLATDGRPTKLRLRFGRQDSALLTGCGLMALSAGVPTDLEVVQAARRSRIPVVNDMMLTFAASRATTTVVTGSNGKTTTTALAGALMQAAHPERTVHVGGNIGRPLLTEARDFGPRDRLVWEASSFQLELFRTEWTQTPLRDACRIRTAVLTNVTPNHLDRHAGMLDYLQAKLNLLDLLNGDSTLILDADDPVCRRLLPATQQQFKAVDPPLPQAGACHELLADMEASLTRRAVCRIAVSRRHALPDGFSLAGNRIRFNGQDVLSLDRFRPRGAHNRTNALLAVAATLTDHRCTASLQHVLDTFAGIPHRLEEVPGPAGTTWINDSIATSPERAVAGIRSMRTGDGPLVLLAGGRDKGLAWNAFAAEVCERVQTLIVFGEAQAGIVRAMEGVGRRLNGTSIVKADCFEAAVSEAGLRVRPGGTVLLSPGGTSFDSHPDFAARGDHFRLLASRLRDEAA</sequence>
<evidence type="ECO:0000256" key="8">
    <source>
        <dbReference type="RuleBase" id="RU003664"/>
    </source>
</evidence>
<keyword evidence="4 7" id="KW-0436">Ligase</keyword>
<feature type="domain" description="Mur ligase C-terminal" evidence="9">
    <location>
        <begin position="359"/>
        <end position="478"/>
    </location>
</feature>
<dbReference type="Pfam" id="PF08245">
    <property type="entry name" value="Mur_ligase_M"/>
    <property type="match status" value="1"/>
</dbReference>
<dbReference type="UniPathway" id="UPA00219"/>
<evidence type="ECO:0000256" key="2">
    <source>
        <dbReference type="ARBA" id="ARBA00004752"/>
    </source>
</evidence>
<dbReference type="GO" id="GO:0008360">
    <property type="term" value="P:regulation of cell shape"/>
    <property type="evidence" value="ECO:0007669"/>
    <property type="project" value="UniProtKB-KW"/>
</dbReference>
<dbReference type="InterPro" id="IPR005762">
    <property type="entry name" value="MurD"/>
</dbReference>
<dbReference type="SUPFAM" id="SSF53244">
    <property type="entry name" value="MurD-like peptide ligases, peptide-binding domain"/>
    <property type="match status" value="1"/>
</dbReference>
<keyword evidence="3 7" id="KW-0963">Cytoplasm</keyword>
<comment type="catalytic activity">
    <reaction evidence="7 8">
        <text>UDP-N-acetyl-alpha-D-muramoyl-L-alanine + D-glutamate + ATP = UDP-N-acetyl-alpha-D-muramoyl-L-alanyl-D-glutamate + ADP + phosphate + H(+)</text>
        <dbReference type="Rhea" id="RHEA:16429"/>
        <dbReference type="ChEBI" id="CHEBI:15378"/>
        <dbReference type="ChEBI" id="CHEBI:29986"/>
        <dbReference type="ChEBI" id="CHEBI:30616"/>
        <dbReference type="ChEBI" id="CHEBI:43474"/>
        <dbReference type="ChEBI" id="CHEBI:83898"/>
        <dbReference type="ChEBI" id="CHEBI:83900"/>
        <dbReference type="ChEBI" id="CHEBI:456216"/>
        <dbReference type="EC" id="6.3.2.9"/>
    </reaction>
</comment>
<dbReference type="InterPro" id="IPR004101">
    <property type="entry name" value="Mur_ligase_C"/>
</dbReference>
<dbReference type="GO" id="GO:0005524">
    <property type="term" value="F:ATP binding"/>
    <property type="evidence" value="ECO:0007669"/>
    <property type="project" value="UniProtKB-UniRule"/>
</dbReference>
<dbReference type="GO" id="GO:0005737">
    <property type="term" value="C:cytoplasm"/>
    <property type="evidence" value="ECO:0007669"/>
    <property type="project" value="UniProtKB-SubCell"/>
</dbReference>
<dbReference type="InterPro" id="IPR013221">
    <property type="entry name" value="Mur_ligase_cen"/>
</dbReference>
<evidence type="ECO:0000256" key="3">
    <source>
        <dbReference type="ARBA" id="ARBA00022490"/>
    </source>
</evidence>
<feature type="binding site" evidence="7">
    <location>
        <begin position="122"/>
        <end position="128"/>
    </location>
    <ligand>
        <name>ATP</name>
        <dbReference type="ChEBI" id="CHEBI:30616"/>
    </ligand>
</feature>
<organism evidence="11">
    <name type="scientific">Caldilineaceae bacterium SB0662_bin_9</name>
    <dbReference type="NCBI Taxonomy" id="2605258"/>
    <lineage>
        <taxon>Bacteria</taxon>
        <taxon>Bacillati</taxon>
        <taxon>Chloroflexota</taxon>
        <taxon>Caldilineae</taxon>
        <taxon>Caldilineales</taxon>
        <taxon>Caldilineaceae</taxon>
    </lineage>
</organism>
<comment type="pathway">
    <text evidence="2 7 8">Cell wall biogenesis; peptidoglycan biosynthesis.</text>
</comment>
<comment type="similarity">
    <text evidence="7">Belongs to the MurCDEF family.</text>
</comment>
<dbReference type="SUPFAM" id="SSF53623">
    <property type="entry name" value="MurD-like peptide ligases, catalytic domain"/>
    <property type="match status" value="1"/>
</dbReference>
<dbReference type="Pfam" id="PF02875">
    <property type="entry name" value="Mur_ligase_C"/>
    <property type="match status" value="1"/>
</dbReference>
<dbReference type="SUPFAM" id="SSF51984">
    <property type="entry name" value="MurCD N-terminal domain"/>
    <property type="match status" value="1"/>
</dbReference>
<dbReference type="GO" id="GO:0008764">
    <property type="term" value="F:UDP-N-acetylmuramoylalanine-D-glutamate ligase activity"/>
    <property type="evidence" value="ECO:0007669"/>
    <property type="project" value="UniProtKB-UniRule"/>
</dbReference>
<dbReference type="InterPro" id="IPR036615">
    <property type="entry name" value="Mur_ligase_C_dom_sf"/>
</dbReference>
<keyword evidence="6 7" id="KW-0067">ATP-binding</keyword>
<comment type="caution">
    <text evidence="11">The sequence shown here is derived from an EMBL/GenBank/DDBJ whole genome shotgun (WGS) entry which is preliminary data.</text>
</comment>
<keyword evidence="7 8" id="KW-0573">Peptidoglycan synthesis</keyword>
<comment type="function">
    <text evidence="7 8">Cell wall formation. Catalyzes the addition of glutamate to the nucleotide precursor UDP-N-acetylmuramoyl-L-alanine (UMA).</text>
</comment>
<dbReference type="EC" id="6.3.2.9" evidence="7 8"/>
<name>A0A6B1DPP4_9CHLR</name>
<dbReference type="EMBL" id="VXPY01000002">
    <property type="protein sequence ID" value="MYD88775.1"/>
    <property type="molecule type" value="Genomic_DNA"/>
</dbReference>
<dbReference type="Gene3D" id="3.40.1190.10">
    <property type="entry name" value="Mur-like, catalytic domain"/>
    <property type="match status" value="1"/>
</dbReference>
<keyword evidence="7 8" id="KW-0131">Cell cycle</keyword>
<evidence type="ECO:0000256" key="5">
    <source>
        <dbReference type="ARBA" id="ARBA00022741"/>
    </source>
</evidence>
<dbReference type="AlphaFoldDB" id="A0A6B1DPP4"/>
<dbReference type="PANTHER" id="PTHR43692:SF1">
    <property type="entry name" value="UDP-N-ACETYLMURAMOYLALANINE--D-GLUTAMATE LIGASE"/>
    <property type="match status" value="1"/>
</dbReference>
<dbReference type="Gene3D" id="3.40.50.720">
    <property type="entry name" value="NAD(P)-binding Rossmann-like Domain"/>
    <property type="match status" value="1"/>
</dbReference>
<evidence type="ECO:0000313" key="11">
    <source>
        <dbReference type="EMBL" id="MYD88775.1"/>
    </source>
</evidence>
<keyword evidence="7 8" id="KW-0961">Cell wall biogenesis/degradation</keyword>